<evidence type="ECO:0000256" key="5">
    <source>
        <dbReference type="SAM" id="MobiDB-lite"/>
    </source>
</evidence>
<dbReference type="InterPro" id="IPR050808">
    <property type="entry name" value="Phage_Integrase"/>
</dbReference>
<sequence length="527" mass="59378">MAGRIKGLIDRNGRFYVRIVIPADLRSFFDGKTELRTPLGPDRREALRRHPAALATLLDSIDHARTLKVHSEGVEAARRERASSPLAIEEIARRHYAERLAFDEELRGDPRYAQQGFDDGLVADLKDAIAGKATNEQLANLVGFSLERFRKRGNHDARFGSPEWRSLARSLSLAELEAMRRVAERDEGDFSGSTNIPALAPADEPAPEPPAKRVSIEKLFDAYLDELNKAGKGAEARKRWAPVVKDLIRFLKHDDANRLTKSDLIAWRDHLSTRLSLKTVKDVYVGATKAVLSWAHENEKITSNPADGLRVRVEKKPQSREKGFTESEARTILQAARDYQPVHSDNPQTRETEEMVVAKRWVPWLCAFTGARVAEITQLRFDDVREADGVHYVRISPAAGSVKGWQYRDVPLHHQLLDMGFLDFVKSHGPGPLFYREGKRRTTAEHPSKRIANKIGRWVRTIPGNPADVAPSHGWRHRLKTIAWEVGIDSRVVDAIQGHAARTAGENYGDVTLKARKMAIDKLPRFE</sequence>
<evidence type="ECO:0000256" key="1">
    <source>
        <dbReference type="ARBA" id="ARBA00008857"/>
    </source>
</evidence>
<name>A0A9X1TCZ8_9HYPH</name>
<evidence type="ECO:0000256" key="4">
    <source>
        <dbReference type="ARBA" id="ARBA00023172"/>
    </source>
</evidence>
<evidence type="ECO:0000313" key="8">
    <source>
        <dbReference type="Proteomes" id="UP001139035"/>
    </source>
</evidence>
<evidence type="ECO:0000256" key="2">
    <source>
        <dbReference type="ARBA" id="ARBA00022908"/>
    </source>
</evidence>
<dbReference type="PANTHER" id="PTHR30629">
    <property type="entry name" value="PROPHAGE INTEGRASE"/>
    <property type="match status" value="1"/>
</dbReference>
<feature type="region of interest" description="Disordered" evidence="5">
    <location>
        <begin position="187"/>
        <end position="210"/>
    </location>
</feature>
<reference evidence="7" key="1">
    <citation type="submission" date="2022-01" db="EMBL/GenBank/DDBJ databases">
        <title>Jiella avicenniae sp. nov., a novel endophytic bacterium isolated from bark of Avicennia marina.</title>
        <authorList>
            <person name="Tuo L."/>
        </authorList>
    </citation>
    <scope>NUCLEOTIDE SEQUENCE</scope>
    <source>
        <strain evidence="7">CBK1P-4</strain>
    </source>
</reference>
<protein>
    <submittedName>
        <fullName evidence="7">Tyrosine-type recombinase/integrase</fullName>
    </submittedName>
</protein>
<keyword evidence="2" id="KW-0229">DNA integration</keyword>
<dbReference type="Gene3D" id="1.10.443.10">
    <property type="entry name" value="Intergrase catalytic core"/>
    <property type="match status" value="1"/>
</dbReference>
<dbReference type="EMBL" id="JAJUWU010000016">
    <property type="protein sequence ID" value="MCE7029533.1"/>
    <property type="molecule type" value="Genomic_DNA"/>
</dbReference>
<dbReference type="Pfam" id="PF00589">
    <property type="entry name" value="Phage_integrase"/>
    <property type="match status" value="1"/>
</dbReference>
<keyword evidence="4" id="KW-0233">DNA recombination</keyword>
<dbReference type="AlphaFoldDB" id="A0A9X1TCZ8"/>
<keyword evidence="3" id="KW-0238">DNA-binding</keyword>
<evidence type="ECO:0000256" key="3">
    <source>
        <dbReference type="ARBA" id="ARBA00023125"/>
    </source>
</evidence>
<dbReference type="InterPro" id="IPR002104">
    <property type="entry name" value="Integrase_catalytic"/>
</dbReference>
<dbReference type="InterPro" id="IPR010998">
    <property type="entry name" value="Integrase_recombinase_N"/>
</dbReference>
<comment type="caution">
    <text evidence="7">The sequence shown here is derived from an EMBL/GenBank/DDBJ whole genome shotgun (WGS) entry which is preliminary data.</text>
</comment>
<evidence type="ECO:0000259" key="6">
    <source>
        <dbReference type="PROSITE" id="PS51898"/>
    </source>
</evidence>
<dbReference type="Proteomes" id="UP001139035">
    <property type="component" value="Unassembled WGS sequence"/>
</dbReference>
<feature type="domain" description="Tyr recombinase" evidence="6">
    <location>
        <begin position="319"/>
        <end position="522"/>
    </location>
</feature>
<dbReference type="InterPro" id="IPR013762">
    <property type="entry name" value="Integrase-like_cat_sf"/>
</dbReference>
<dbReference type="GO" id="GO:0006310">
    <property type="term" value="P:DNA recombination"/>
    <property type="evidence" value="ECO:0007669"/>
    <property type="project" value="UniProtKB-KW"/>
</dbReference>
<dbReference type="InterPro" id="IPR046668">
    <property type="entry name" value="DUF6538"/>
</dbReference>
<dbReference type="Pfam" id="PF20172">
    <property type="entry name" value="DUF6538"/>
    <property type="match status" value="1"/>
</dbReference>
<evidence type="ECO:0000313" key="7">
    <source>
        <dbReference type="EMBL" id="MCE7029533.1"/>
    </source>
</evidence>
<dbReference type="PROSITE" id="PS51898">
    <property type="entry name" value="TYR_RECOMBINASE"/>
    <property type="match status" value="1"/>
</dbReference>
<proteinExistence type="inferred from homology"/>
<organism evidence="7 8">
    <name type="scientific">Jiella avicenniae</name>
    <dbReference type="NCBI Taxonomy" id="2907202"/>
    <lineage>
        <taxon>Bacteria</taxon>
        <taxon>Pseudomonadati</taxon>
        <taxon>Pseudomonadota</taxon>
        <taxon>Alphaproteobacteria</taxon>
        <taxon>Hyphomicrobiales</taxon>
        <taxon>Aurantimonadaceae</taxon>
        <taxon>Jiella</taxon>
    </lineage>
</organism>
<dbReference type="Gene3D" id="1.10.150.130">
    <property type="match status" value="1"/>
</dbReference>
<dbReference type="RefSeq" id="WP_233720522.1">
    <property type="nucleotide sequence ID" value="NZ_JAJUWU010000016.1"/>
</dbReference>
<dbReference type="GO" id="GO:0003677">
    <property type="term" value="F:DNA binding"/>
    <property type="evidence" value="ECO:0007669"/>
    <property type="project" value="UniProtKB-KW"/>
</dbReference>
<accession>A0A9X1TCZ8</accession>
<gene>
    <name evidence="7" type="ORF">LZD57_16205</name>
</gene>
<dbReference type="GO" id="GO:0015074">
    <property type="term" value="P:DNA integration"/>
    <property type="evidence" value="ECO:0007669"/>
    <property type="project" value="UniProtKB-KW"/>
</dbReference>
<dbReference type="InterPro" id="IPR011010">
    <property type="entry name" value="DNA_brk_join_enz"/>
</dbReference>
<dbReference type="SUPFAM" id="SSF56349">
    <property type="entry name" value="DNA breaking-rejoining enzymes"/>
    <property type="match status" value="1"/>
</dbReference>
<dbReference type="PANTHER" id="PTHR30629:SF2">
    <property type="entry name" value="PROPHAGE INTEGRASE INTS-RELATED"/>
    <property type="match status" value="1"/>
</dbReference>
<keyword evidence="8" id="KW-1185">Reference proteome</keyword>
<comment type="similarity">
    <text evidence="1">Belongs to the 'phage' integrase family.</text>
</comment>